<dbReference type="Proteomes" id="UP000677918">
    <property type="component" value="Unassembled WGS sequence"/>
</dbReference>
<name>A0A8J4H3S3_9BACL</name>
<accession>A0A8J4H3S3</accession>
<gene>
    <name evidence="1" type="ORF">XYCOK13_18250</name>
</gene>
<protein>
    <submittedName>
        <fullName evidence="1">Uncharacterized protein</fullName>
    </submittedName>
</protein>
<sequence>MHGNGYAAGGLLSVFLIGSGAFVSADALAWLSIQAGYAMISVLCFDRTRKQRVAGGVSDALGF</sequence>
<dbReference type="AlphaFoldDB" id="A0A8J4H3S3"/>
<comment type="caution">
    <text evidence="1">The sequence shown here is derived from an EMBL/GenBank/DDBJ whole genome shotgun (WGS) entry which is preliminary data.</text>
</comment>
<dbReference type="EMBL" id="BOVK01000022">
    <property type="protein sequence ID" value="GIQ69001.1"/>
    <property type="molecule type" value="Genomic_DNA"/>
</dbReference>
<evidence type="ECO:0000313" key="1">
    <source>
        <dbReference type="EMBL" id="GIQ69001.1"/>
    </source>
</evidence>
<keyword evidence="2" id="KW-1185">Reference proteome</keyword>
<organism evidence="1 2">
    <name type="scientific">Xylanibacillus composti</name>
    <dbReference type="NCBI Taxonomy" id="1572762"/>
    <lineage>
        <taxon>Bacteria</taxon>
        <taxon>Bacillati</taxon>
        <taxon>Bacillota</taxon>
        <taxon>Bacilli</taxon>
        <taxon>Bacillales</taxon>
        <taxon>Paenibacillaceae</taxon>
        <taxon>Xylanibacillus</taxon>
    </lineage>
</organism>
<evidence type="ECO:0000313" key="2">
    <source>
        <dbReference type="Proteomes" id="UP000677918"/>
    </source>
</evidence>
<proteinExistence type="predicted"/>
<reference evidence="1" key="1">
    <citation type="submission" date="2021-04" db="EMBL/GenBank/DDBJ databases">
        <title>Draft genome sequence of Xylanibacillus composti strain K13.</title>
        <authorList>
            <person name="Uke A."/>
            <person name="Chhe C."/>
            <person name="Baramee S."/>
            <person name="Kosugi A."/>
        </authorList>
    </citation>
    <scope>NUCLEOTIDE SEQUENCE</scope>
    <source>
        <strain evidence="1">K13</strain>
    </source>
</reference>